<evidence type="ECO:0000313" key="1">
    <source>
        <dbReference type="EMBL" id="KAH9325728.1"/>
    </source>
</evidence>
<dbReference type="Proteomes" id="UP000824469">
    <property type="component" value="Unassembled WGS sequence"/>
</dbReference>
<feature type="non-terminal residue" evidence="1">
    <location>
        <position position="58"/>
    </location>
</feature>
<keyword evidence="2" id="KW-1185">Reference proteome</keyword>
<comment type="caution">
    <text evidence="1">The sequence shown here is derived from an EMBL/GenBank/DDBJ whole genome shotgun (WGS) entry which is preliminary data.</text>
</comment>
<dbReference type="AlphaFoldDB" id="A0AA38LI40"/>
<reference evidence="1 2" key="1">
    <citation type="journal article" date="2021" name="Nat. Plants">
        <title>The Taxus genome provides insights into paclitaxel biosynthesis.</title>
        <authorList>
            <person name="Xiong X."/>
            <person name="Gou J."/>
            <person name="Liao Q."/>
            <person name="Li Y."/>
            <person name="Zhou Q."/>
            <person name="Bi G."/>
            <person name="Li C."/>
            <person name="Du R."/>
            <person name="Wang X."/>
            <person name="Sun T."/>
            <person name="Guo L."/>
            <person name="Liang H."/>
            <person name="Lu P."/>
            <person name="Wu Y."/>
            <person name="Zhang Z."/>
            <person name="Ro D.K."/>
            <person name="Shang Y."/>
            <person name="Huang S."/>
            <person name="Yan J."/>
        </authorList>
    </citation>
    <scope>NUCLEOTIDE SEQUENCE [LARGE SCALE GENOMIC DNA]</scope>
    <source>
        <strain evidence="1">Ta-2019</strain>
    </source>
</reference>
<feature type="non-terminal residue" evidence="1">
    <location>
        <position position="1"/>
    </location>
</feature>
<gene>
    <name evidence="1" type="ORF">KI387_005906</name>
</gene>
<accession>A0AA38LI40</accession>
<protein>
    <submittedName>
        <fullName evidence="1">Uncharacterized protein</fullName>
    </submittedName>
</protein>
<sequence length="58" mass="5897">STGRDGSWAAAGVVEAAGRLCNLLPRAGEIRGGGSVMDKRLWESRAATGASRIGGALR</sequence>
<evidence type="ECO:0000313" key="2">
    <source>
        <dbReference type="Proteomes" id="UP000824469"/>
    </source>
</evidence>
<proteinExistence type="predicted"/>
<organism evidence="1 2">
    <name type="scientific">Taxus chinensis</name>
    <name type="common">Chinese yew</name>
    <name type="synonym">Taxus wallichiana var. chinensis</name>
    <dbReference type="NCBI Taxonomy" id="29808"/>
    <lineage>
        <taxon>Eukaryota</taxon>
        <taxon>Viridiplantae</taxon>
        <taxon>Streptophyta</taxon>
        <taxon>Embryophyta</taxon>
        <taxon>Tracheophyta</taxon>
        <taxon>Spermatophyta</taxon>
        <taxon>Pinopsida</taxon>
        <taxon>Pinidae</taxon>
        <taxon>Conifers II</taxon>
        <taxon>Cupressales</taxon>
        <taxon>Taxaceae</taxon>
        <taxon>Taxus</taxon>
    </lineage>
</organism>
<dbReference type="EMBL" id="JAHRHJ020000002">
    <property type="protein sequence ID" value="KAH9325728.1"/>
    <property type="molecule type" value="Genomic_DNA"/>
</dbReference>
<name>A0AA38LI40_TAXCH</name>